<feature type="compositionally biased region" description="Acidic residues" evidence="8">
    <location>
        <begin position="186"/>
        <end position="195"/>
    </location>
</feature>
<dbReference type="Gene3D" id="3.30.160.60">
    <property type="entry name" value="Classic Zinc Finger"/>
    <property type="match status" value="1"/>
</dbReference>
<dbReference type="AlphaFoldDB" id="A0AAD7SUN8"/>
<dbReference type="PROSITE" id="PS50097">
    <property type="entry name" value="BTB"/>
    <property type="match status" value="1"/>
</dbReference>
<dbReference type="PROSITE" id="PS00028">
    <property type="entry name" value="ZINC_FINGER_C2H2_1"/>
    <property type="match status" value="2"/>
</dbReference>
<name>A0AAD7SUN8_9TELE</name>
<evidence type="ECO:0000259" key="10">
    <source>
        <dbReference type="PROSITE" id="PS50157"/>
    </source>
</evidence>
<dbReference type="PROSITE" id="PS50157">
    <property type="entry name" value="ZINC_FINGER_C2H2_2"/>
    <property type="match status" value="1"/>
</dbReference>
<keyword evidence="5" id="KW-0862">Zinc</keyword>
<keyword evidence="12" id="KW-1185">Reference proteome</keyword>
<dbReference type="SMART" id="SM00355">
    <property type="entry name" value="ZnF_C2H2"/>
    <property type="match status" value="2"/>
</dbReference>
<dbReference type="Proteomes" id="UP001221898">
    <property type="component" value="Unassembled WGS sequence"/>
</dbReference>
<evidence type="ECO:0000313" key="12">
    <source>
        <dbReference type="Proteomes" id="UP001221898"/>
    </source>
</evidence>
<evidence type="ECO:0000256" key="6">
    <source>
        <dbReference type="ARBA" id="ARBA00023242"/>
    </source>
</evidence>
<evidence type="ECO:0000256" key="3">
    <source>
        <dbReference type="ARBA" id="ARBA00022737"/>
    </source>
</evidence>
<keyword evidence="4 7" id="KW-0863">Zinc-finger</keyword>
<protein>
    <recommendedName>
        <fullName evidence="13">Zinc finger and BTB domain-containing protein 25</fullName>
    </recommendedName>
</protein>
<sequence length="419" mass="45048">MDVSSHSLFLLQQLNIQREFGFLCDCTVAIGNVYFKAHRAVLAAFSNYFKMIFIHQSSECIKIQPTDIQPDVFSYLLHIMYTGTGPKQQVEPSRLQEGIKFLHAYQSHPSRPTKRAQARRGPLGRALGGGRGVGRSERSRVPATGVGEVSSDRRGAAELRGVSSVACGEDPIATVTVKQEHVEMEVSAEEEEEAASGEGLEPRSPALKSPSPSSRDSPGVLQCPHCGERCGTRQGLRGHLFAHATGCPLLGARGAITETGSSPGEASKGAEEELEGLGECLLGGTGGNLQESESRSGGLEEALRQSRTLAEELAAELRGSGGGSPRSRKRKNACVVCGLRFGQKSQLQEHMFSHTGRGSRYHRYSRLCSQLIQASQHFCESQAELAAAGSPRDVQDNGSSCYSLDSEISQESIDAFVVE</sequence>
<proteinExistence type="predicted"/>
<feature type="domain" description="BTB" evidence="9">
    <location>
        <begin position="24"/>
        <end position="83"/>
    </location>
</feature>
<dbReference type="InterPro" id="IPR036236">
    <property type="entry name" value="Znf_C2H2_sf"/>
</dbReference>
<dbReference type="GO" id="GO:0000981">
    <property type="term" value="F:DNA-binding transcription factor activity, RNA polymerase II-specific"/>
    <property type="evidence" value="ECO:0007669"/>
    <property type="project" value="TreeGrafter"/>
</dbReference>
<feature type="domain" description="C2H2-type" evidence="10">
    <location>
        <begin position="332"/>
        <end position="359"/>
    </location>
</feature>
<evidence type="ECO:0000256" key="7">
    <source>
        <dbReference type="PROSITE-ProRule" id="PRU00042"/>
    </source>
</evidence>
<dbReference type="Pfam" id="PF00651">
    <property type="entry name" value="BTB"/>
    <property type="match status" value="1"/>
</dbReference>
<evidence type="ECO:0000313" key="11">
    <source>
        <dbReference type="EMBL" id="KAJ8409051.1"/>
    </source>
</evidence>
<dbReference type="InterPro" id="IPR000210">
    <property type="entry name" value="BTB/POZ_dom"/>
</dbReference>
<comment type="caution">
    <text evidence="11">The sequence shown here is derived from an EMBL/GenBank/DDBJ whole genome shotgun (WGS) entry which is preliminary data.</text>
</comment>
<feature type="region of interest" description="Disordered" evidence="8">
    <location>
        <begin position="109"/>
        <end position="155"/>
    </location>
</feature>
<evidence type="ECO:0000256" key="1">
    <source>
        <dbReference type="ARBA" id="ARBA00004123"/>
    </source>
</evidence>
<reference evidence="11" key="1">
    <citation type="journal article" date="2023" name="Science">
        <title>Genome structures resolve the early diversification of teleost fishes.</title>
        <authorList>
            <person name="Parey E."/>
            <person name="Louis A."/>
            <person name="Montfort J."/>
            <person name="Bouchez O."/>
            <person name="Roques C."/>
            <person name="Iampietro C."/>
            <person name="Lluch J."/>
            <person name="Castinel A."/>
            <person name="Donnadieu C."/>
            <person name="Desvignes T."/>
            <person name="Floi Bucao C."/>
            <person name="Jouanno E."/>
            <person name="Wen M."/>
            <person name="Mejri S."/>
            <person name="Dirks R."/>
            <person name="Jansen H."/>
            <person name="Henkel C."/>
            <person name="Chen W.J."/>
            <person name="Zahm M."/>
            <person name="Cabau C."/>
            <person name="Klopp C."/>
            <person name="Thompson A.W."/>
            <person name="Robinson-Rechavi M."/>
            <person name="Braasch I."/>
            <person name="Lecointre G."/>
            <person name="Bobe J."/>
            <person name="Postlethwait J.H."/>
            <person name="Berthelot C."/>
            <person name="Roest Crollius H."/>
            <person name="Guiguen Y."/>
        </authorList>
    </citation>
    <scope>NUCLEOTIDE SEQUENCE</scope>
    <source>
        <strain evidence="11">NC1722</strain>
    </source>
</reference>
<keyword evidence="2" id="KW-0479">Metal-binding</keyword>
<dbReference type="InterPro" id="IPR011333">
    <property type="entry name" value="SKP1/BTB/POZ_sf"/>
</dbReference>
<dbReference type="SUPFAM" id="SSF57667">
    <property type="entry name" value="beta-beta-alpha zinc fingers"/>
    <property type="match status" value="1"/>
</dbReference>
<dbReference type="Pfam" id="PF00096">
    <property type="entry name" value="zf-C2H2"/>
    <property type="match status" value="1"/>
</dbReference>
<accession>A0AAD7SUN8</accession>
<dbReference type="PANTHER" id="PTHR24394">
    <property type="entry name" value="ZINC FINGER PROTEIN"/>
    <property type="match status" value="1"/>
</dbReference>
<dbReference type="PANTHER" id="PTHR24394:SF51">
    <property type="entry name" value="ZINC FINGER AND BTB DOMAIN-CONTAINING 25"/>
    <property type="match status" value="1"/>
</dbReference>
<dbReference type="Gene3D" id="3.30.710.10">
    <property type="entry name" value="Potassium Channel Kv1.1, Chain A"/>
    <property type="match status" value="1"/>
</dbReference>
<dbReference type="InterPro" id="IPR013087">
    <property type="entry name" value="Znf_C2H2_type"/>
</dbReference>
<evidence type="ECO:0000256" key="8">
    <source>
        <dbReference type="SAM" id="MobiDB-lite"/>
    </source>
</evidence>
<dbReference type="SUPFAM" id="SSF54695">
    <property type="entry name" value="POZ domain"/>
    <property type="match status" value="1"/>
</dbReference>
<dbReference type="SMART" id="SM00225">
    <property type="entry name" value="BTB"/>
    <property type="match status" value="1"/>
</dbReference>
<feature type="region of interest" description="Disordered" evidence="8">
    <location>
        <begin position="176"/>
        <end position="220"/>
    </location>
</feature>
<gene>
    <name evidence="11" type="ORF">AAFF_G00240720</name>
</gene>
<keyword evidence="3" id="KW-0677">Repeat</keyword>
<keyword evidence="6" id="KW-0539">Nucleus</keyword>
<dbReference type="GO" id="GO:0005634">
    <property type="term" value="C:nucleus"/>
    <property type="evidence" value="ECO:0007669"/>
    <property type="project" value="UniProtKB-SubCell"/>
</dbReference>
<dbReference type="EMBL" id="JAINUG010000032">
    <property type="protein sequence ID" value="KAJ8409051.1"/>
    <property type="molecule type" value="Genomic_DNA"/>
</dbReference>
<evidence type="ECO:0000256" key="5">
    <source>
        <dbReference type="ARBA" id="ARBA00022833"/>
    </source>
</evidence>
<organism evidence="11 12">
    <name type="scientific">Aldrovandia affinis</name>
    <dbReference type="NCBI Taxonomy" id="143900"/>
    <lineage>
        <taxon>Eukaryota</taxon>
        <taxon>Metazoa</taxon>
        <taxon>Chordata</taxon>
        <taxon>Craniata</taxon>
        <taxon>Vertebrata</taxon>
        <taxon>Euteleostomi</taxon>
        <taxon>Actinopterygii</taxon>
        <taxon>Neopterygii</taxon>
        <taxon>Teleostei</taxon>
        <taxon>Notacanthiformes</taxon>
        <taxon>Halosauridae</taxon>
        <taxon>Aldrovandia</taxon>
    </lineage>
</organism>
<evidence type="ECO:0008006" key="13">
    <source>
        <dbReference type="Google" id="ProtNLM"/>
    </source>
</evidence>
<evidence type="ECO:0000256" key="2">
    <source>
        <dbReference type="ARBA" id="ARBA00022723"/>
    </source>
</evidence>
<evidence type="ECO:0000256" key="4">
    <source>
        <dbReference type="ARBA" id="ARBA00022771"/>
    </source>
</evidence>
<dbReference type="GO" id="GO:0008270">
    <property type="term" value="F:zinc ion binding"/>
    <property type="evidence" value="ECO:0007669"/>
    <property type="project" value="UniProtKB-KW"/>
</dbReference>
<evidence type="ECO:0000259" key="9">
    <source>
        <dbReference type="PROSITE" id="PS50097"/>
    </source>
</evidence>
<comment type="subcellular location">
    <subcellularLocation>
        <location evidence="1">Nucleus</location>
    </subcellularLocation>
</comment>